<gene>
    <name evidence="1" type="ORF">WNY59_09170</name>
</gene>
<dbReference type="EMBL" id="JBBMQO010000004">
    <property type="protein sequence ID" value="MEM5501760.1"/>
    <property type="molecule type" value="Genomic_DNA"/>
</dbReference>
<name>A0ABU9T6K3_9HYPH</name>
<dbReference type="RefSeq" id="WP_342848195.1">
    <property type="nucleotide sequence ID" value="NZ_JBBMQO010000004.1"/>
</dbReference>
<evidence type="ECO:0000313" key="1">
    <source>
        <dbReference type="EMBL" id="MEM5501760.1"/>
    </source>
</evidence>
<reference evidence="1 2" key="1">
    <citation type="submission" date="2024-03" db="EMBL/GenBank/DDBJ databases">
        <title>Community enrichment and isolation of bacterial strains for fucoidan degradation.</title>
        <authorList>
            <person name="Sichert A."/>
        </authorList>
    </citation>
    <scope>NUCLEOTIDE SEQUENCE [LARGE SCALE GENOMIC DNA]</scope>
    <source>
        <strain evidence="1 2">AS62</strain>
    </source>
</reference>
<proteinExistence type="predicted"/>
<accession>A0ABU9T6K3</accession>
<organism evidence="1 2">
    <name type="scientific">Ahrensia kielensis</name>
    <dbReference type="NCBI Taxonomy" id="76980"/>
    <lineage>
        <taxon>Bacteria</taxon>
        <taxon>Pseudomonadati</taxon>
        <taxon>Pseudomonadota</taxon>
        <taxon>Alphaproteobacteria</taxon>
        <taxon>Hyphomicrobiales</taxon>
        <taxon>Ahrensiaceae</taxon>
        <taxon>Ahrensia</taxon>
    </lineage>
</organism>
<protein>
    <recommendedName>
        <fullName evidence="3">Swt1-like HEPN domain-containing protein</fullName>
    </recommendedName>
</protein>
<evidence type="ECO:0008006" key="3">
    <source>
        <dbReference type="Google" id="ProtNLM"/>
    </source>
</evidence>
<dbReference type="Proteomes" id="UP001477870">
    <property type="component" value="Unassembled WGS sequence"/>
</dbReference>
<sequence length="297" mass="34614">MVYIELRAKRGDDWRQGLKTVSEAFEADKALTHMGTSEQNDFSYAQLWQLLVLIDNNWQCFERYFPPKRLWKAKTHEISQIRNRIAHFRTSHPDDLHRVEQFLKDIDQGFWKFCTSYNEKVPALPQSSDPVTEHFLHLDPLPWGEIEPKSWARVGQVNRSLVVGLKVNKSYRPWFDASTTDADNSGILYDLSFLSLERKFDVPRLLESTRRIHQHLVTVDFDRHSKQVRIVVPAVLGSEKVIEIGSEVVKWAGYAVNREVLPVDHKKLANDWPEYVLSDDDPMSYLAPDMPCSFFNI</sequence>
<evidence type="ECO:0000313" key="2">
    <source>
        <dbReference type="Proteomes" id="UP001477870"/>
    </source>
</evidence>
<comment type="caution">
    <text evidence="1">The sequence shown here is derived from an EMBL/GenBank/DDBJ whole genome shotgun (WGS) entry which is preliminary data.</text>
</comment>
<keyword evidence="2" id="KW-1185">Reference proteome</keyword>